<accession>A0AAP7GS79</accession>
<sequence>MTIELDACVAGVLARFAALDVEQQRWFLDSLNGYMYASAPQRRQLRSTWENHRHDEVGGRNAVPRQA</sequence>
<reference evidence="1 2" key="1">
    <citation type="submission" date="2016-05" db="EMBL/GenBank/DDBJ databases">
        <title>Draft Genome Sequences of Stenotrophomonas maltophilia Strains Sm32COP, Sm41DVV, Sm46PAILV, SmF3, SmF22, SmSOFb1 and SmCVFa1, Isolated from Different Manures, in France.</title>
        <authorList>
            <person name="Nazaret S."/>
            <person name="Bodilis J."/>
        </authorList>
    </citation>
    <scope>NUCLEOTIDE SEQUENCE [LARGE SCALE GENOMIC DNA]</scope>
    <source>
        <strain evidence="1 2">Sm41DVV</strain>
    </source>
</reference>
<dbReference type="EMBL" id="LYVI01000006">
    <property type="protein sequence ID" value="OBU61289.1"/>
    <property type="molecule type" value="Genomic_DNA"/>
</dbReference>
<comment type="caution">
    <text evidence="1">The sequence shown here is derived from an EMBL/GenBank/DDBJ whole genome shotgun (WGS) entry which is preliminary data.</text>
</comment>
<protein>
    <submittedName>
        <fullName evidence="1">Uncharacterized protein</fullName>
    </submittedName>
</protein>
<dbReference type="AlphaFoldDB" id="A0AAP7GS79"/>
<proteinExistence type="predicted"/>
<dbReference type="Proteomes" id="UP000092125">
    <property type="component" value="Unassembled WGS sequence"/>
</dbReference>
<organism evidence="1 2">
    <name type="scientific">Stenotrophomonas maltophilia</name>
    <name type="common">Pseudomonas maltophilia</name>
    <name type="synonym">Xanthomonas maltophilia</name>
    <dbReference type="NCBI Taxonomy" id="40324"/>
    <lineage>
        <taxon>Bacteria</taxon>
        <taxon>Pseudomonadati</taxon>
        <taxon>Pseudomonadota</taxon>
        <taxon>Gammaproteobacteria</taxon>
        <taxon>Lysobacterales</taxon>
        <taxon>Lysobacteraceae</taxon>
        <taxon>Stenotrophomonas</taxon>
        <taxon>Stenotrophomonas maltophilia group</taxon>
    </lineage>
</organism>
<gene>
    <name evidence="1" type="ORF">A9K56_11375</name>
</gene>
<dbReference type="RefSeq" id="WP_065182298.1">
    <property type="nucleotide sequence ID" value="NZ_LYVI01000006.1"/>
</dbReference>
<evidence type="ECO:0000313" key="2">
    <source>
        <dbReference type="Proteomes" id="UP000092125"/>
    </source>
</evidence>
<evidence type="ECO:0000313" key="1">
    <source>
        <dbReference type="EMBL" id="OBU61289.1"/>
    </source>
</evidence>
<name>A0AAP7GS79_STEMA</name>